<proteinExistence type="predicted"/>
<sequence>MLSHPPAALCSSCSVSDVLPLAMHPNTFRWCTAGFFPCHTSKGVTPSTLFVGHRFRMYTAVATASPQNQPGNPFALSMLLAVATTLGESCTGTRHVVPALAGPVAQLPASPALITSGPA</sequence>
<gene>
    <name evidence="1" type="ORF">SI8410_03003739</name>
</gene>
<dbReference type="EMBL" id="LR746266">
    <property type="protein sequence ID" value="CAA7392902.1"/>
    <property type="molecule type" value="Genomic_DNA"/>
</dbReference>
<dbReference type="Proteomes" id="UP000663760">
    <property type="component" value="Chromosome 3"/>
</dbReference>
<organism evidence="1 2">
    <name type="scientific">Spirodela intermedia</name>
    <name type="common">Intermediate duckweed</name>
    <dbReference type="NCBI Taxonomy" id="51605"/>
    <lineage>
        <taxon>Eukaryota</taxon>
        <taxon>Viridiplantae</taxon>
        <taxon>Streptophyta</taxon>
        <taxon>Embryophyta</taxon>
        <taxon>Tracheophyta</taxon>
        <taxon>Spermatophyta</taxon>
        <taxon>Magnoliopsida</taxon>
        <taxon>Liliopsida</taxon>
        <taxon>Araceae</taxon>
        <taxon>Lemnoideae</taxon>
        <taxon>Spirodela</taxon>
    </lineage>
</organism>
<name>A0A7I8K651_SPIIN</name>
<dbReference type="AlphaFoldDB" id="A0A7I8K651"/>
<evidence type="ECO:0000313" key="2">
    <source>
        <dbReference type="Proteomes" id="UP000663760"/>
    </source>
</evidence>
<keyword evidence="2" id="KW-1185">Reference proteome</keyword>
<evidence type="ECO:0000313" key="1">
    <source>
        <dbReference type="EMBL" id="CAA7392902.1"/>
    </source>
</evidence>
<accession>A0A7I8K651</accession>
<reference evidence="1" key="1">
    <citation type="submission" date="2020-02" db="EMBL/GenBank/DDBJ databases">
        <authorList>
            <person name="Scholz U."/>
            <person name="Mascher M."/>
            <person name="Fiebig A."/>
        </authorList>
    </citation>
    <scope>NUCLEOTIDE SEQUENCE</scope>
</reference>
<protein>
    <submittedName>
        <fullName evidence="1">Uncharacterized protein</fullName>
    </submittedName>
</protein>